<gene>
    <name evidence="1" type="ORF">FHW18_001045</name>
</gene>
<dbReference type="InterPro" id="IPR014910">
    <property type="entry name" value="YdhR"/>
</dbReference>
<dbReference type="PANTHER" id="PTHR39169:SF1">
    <property type="entry name" value="MONOOXYGENASE YDHR-RELATED"/>
    <property type="match status" value="1"/>
</dbReference>
<sequence length="101" mass="10994">MTLALLQVDFPFAGPWGEGLEALSRDLAADIAAEAGLRWKVWTENEDAGVAGGVYLFESHALAEKYLHKHSKRLAEFGVQDLRAIIFDVNGALTAQTRGPI</sequence>
<protein>
    <recommendedName>
        <fullName evidence="3">Monooxygenase</fullName>
    </recommendedName>
</protein>
<name>A0A7Y9IRQ4_9BURK</name>
<dbReference type="RefSeq" id="WP_179584026.1">
    <property type="nucleotide sequence ID" value="NZ_JACBYR010000001.1"/>
</dbReference>
<dbReference type="Gene3D" id="3.30.70.100">
    <property type="match status" value="1"/>
</dbReference>
<dbReference type="SUPFAM" id="SSF54909">
    <property type="entry name" value="Dimeric alpha+beta barrel"/>
    <property type="match status" value="1"/>
</dbReference>
<evidence type="ECO:0000313" key="2">
    <source>
        <dbReference type="Proteomes" id="UP000542125"/>
    </source>
</evidence>
<evidence type="ECO:0008006" key="3">
    <source>
        <dbReference type="Google" id="ProtNLM"/>
    </source>
</evidence>
<dbReference type="NCBIfam" id="NF008333">
    <property type="entry name" value="PRK11118.1"/>
    <property type="match status" value="1"/>
</dbReference>
<dbReference type="Pfam" id="PF08803">
    <property type="entry name" value="ydhR"/>
    <property type="match status" value="1"/>
</dbReference>
<comment type="caution">
    <text evidence="1">The sequence shown here is derived from an EMBL/GenBank/DDBJ whole genome shotgun (WGS) entry which is preliminary data.</text>
</comment>
<dbReference type="AlphaFoldDB" id="A0A7Y9IRQ4"/>
<dbReference type="EMBL" id="JACBYR010000001">
    <property type="protein sequence ID" value="NYE81774.1"/>
    <property type="molecule type" value="Genomic_DNA"/>
</dbReference>
<evidence type="ECO:0000313" key="1">
    <source>
        <dbReference type="EMBL" id="NYE81774.1"/>
    </source>
</evidence>
<organism evidence="1 2">
    <name type="scientific">Pigmentiphaga litoralis</name>
    <dbReference type="NCBI Taxonomy" id="516702"/>
    <lineage>
        <taxon>Bacteria</taxon>
        <taxon>Pseudomonadati</taxon>
        <taxon>Pseudomonadota</taxon>
        <taxon>Betaproteobacteria</taxon>
        <taxon>Burkholderiales</taxon>
        <taxon>Alcaligenaceae</taxon>
        <taxon>Pigmentiphaga</taxon>
    </lineage>
</organism>
<dbReference type="Proteomes" id="UP000542125">
    <property type="component" value="Unassembled WGS sequence"/>
</dbReference>
<dbReference type="InterPro" id="IPR011008">
    <property type="entry name" value="Dimeric_a/b-barrel"/>
</dbReference>
<keyword evidence="2" id="KW-1185">Reference proteome</keyword>
<proteinExistence type="predicted"/>
<dbReference type="PANTHER" id="PTHR39169">
    <property type="match status" value="1"/>
</dbReference>
<accession>A0A7Y9IRQ4</accession>
<reference evidence="1 2" key="1">
    <citation type="submission" date="2020-07" db="EMBL/GenBank/DDBJ databases">
        <title>Genomic Encyclopedia of Type Strains, Phase IV (KMG-V): Genome sequencing to study the core and pangenomes of soil and plant-associated prokaryotes.</title>
        <authorList>
            <person name="Whitman W."/>
        </authorList>
    </citation>
    <scope>NUCLEOTIDE SEQUENCE [LARGE SCALE GENOMIC DNA]</scope>
    <source>
        <strain evidence="1 2">SAS40</strain>
    </source>
</reference>